<proteinExistence type="predicted"/>
<dbReference type="Pfam" id="PF01182">
    <property type="entry name" value="Glucosamine_iso"/>
    <property type="match status" value="1"/>
</dbReference>
<dbReference type="PANTHER" id="PTHR11280:SF5">
    <property type="entry name" value="GLUCOSAMINE-6-PHOSPHATE ISOMERASE"/>
    <property type="match status" value="1"/>
</dbReference>
<organism evidence="4 5">
    <name type="scientific">Flagellimonas taeanensis</name>
    <dbReference type="NCBI Taxonomy" id="1005926"/>
    <lineage>
        <taxon>Bacteria</taxon>
        <taxon>Pseudomonadati</taxon>
        <taxon>Bacteroidota</taxon>
        <taxon>Flavobacteriia</taxon>
        <taxon>Flavobacteriales</taxon>
        <taxon>Flavobacteriaceae</taxon>
        <taxon>Flagellimonas</taxon>
    </lineage>
</organism>
<accession>A0A1M6Z5B9</accession>
<keyword evidence="6" id="KW-1185">Reference proteome</keyword>
<dbReference type="Proteomes" id="UP000198940">
    <property type="component" value="Unassembled WGS sequence"/>
</dbReference>
<dbReference type="InterPro" id="IPR018321">
    <property type="entry name" value="Glucosamine6P_isomerase_CS"/>
</dbReference>
<comment type="caution">
    <text evidence="4">The sequence shown here is derived from an EMBL/GenBank/DDBJ whole genome shotgun (WGS) entry which is preliminary data.</text>
</comment>
<sequence>MNIHIFDHYGQMSAHAAKIIMDELERKKNFSLCAATGNSPTGTYQLLADAFLEDSKLFEGLHVLKLDEWGGLPADHPSSCERYLLEQLLNPLKITNDRYTGFLPNPKDPEAECARIQQLIEKKGQIDLCILGLGKNGHIGFNEPADALQPFCHVAELSEESKAHGMVSELPQRPEYGMTLGMHNILSTKRIILLICGNGKEEATTMLLKKTITTHFPVTFLWLHPHVDCLWVREP</sequence>
<dbReference type="InterPro" id="IPR004547">
    <property type="entry name" value="Glucosamine6P_isomerase"/>
</dbReference>
<dbReference type="RefSeq" id="WP_072881447.1">
    <property type="nucleotide sequence ID" value="NZ_FOKU01000006.1"/>
</dbReference>
<keyword evidence="4" id="KW-0413">Isomerase</keyword>
<dbReference type="PROSITE" id="PS01161">
    <property type="entry name" value="GLC_GALNAC_ISOMERASE"/>
    <property type="match status" value="1"/>
</dbReference>
<dbReference type="EMBL" id="FRAT01000008">
    <property type="protein sequence ID" value="SHL25509.1"/>
    <property type="molecule type" value="Genomic_DNA"/>
</dbReference>
<dbReference type="GO" id="GO:0019262">
    <property type="term" value="P:N-acetylneuraminate catabolic process"/>
    <property type="evidence" value="ECO:0007669"/>
    <property type="project" value="TreeGrafter"/>
</dbReference>
<dbReference type="GO" id="GO:0004342">
    <property type="term" value="F:glucosamine-6-phosphate deaminase activity"/>
    <property type="evidence" value="ECO:0007669"/>
    <property type="project" value="InterPro"/>
</dbReference>
<evidence type="ECO:0000313" key="5">
    <source>
        <dbReference type="Proteomes" id="UP000184031"/>
    </source>
</evidence>
<reference evidence="4 5" key="1">
    <citation type="submission" date="2016-11" db="EMBL/GenBank/DDBJ databases">
        <authorList>
            <person name="Varghese N."/>
            <person name="Submissions S."/>
        </authorList>
    </citation>
    <scope>NUCLEOTIDE SEQUENCE [LARGE SCALE GENOMIC DNA]</scope>
    <source>
        <strain evidence="4 5">CGMCC 1.12174</strain>
        <strain evidence="3 6">DSM 26351</strain>
    </source>
</reference>
<dbReference type="Gene3D" id="3.40.50.1360">
    <property type="match status" value="1"/>
</dbReference>
<evidence type="ECO:0000313" key="4">
    <source>
        <dbReference type="EMBL" id="SHL25509.1"/>
    </source>
</evidence>
<dbReference type="InterPro" id="IPR037171">
    <property type="entry name" value="NagB/RpiA_transferase-like"/>
</dbReference>
<evidence type="ECO:0000313" key="6">
    <source>
        <dbReference type="Proteomes" id="UP000198940"/>
    </source>
</evidence>
<dbReference type="PANTHER" id="PTHR11280">
    <property type="entry name" value="GLUCOSAMINE-6-PHOSPHATE ISOMERASE"/>
    <property type="match status" value="1"/>
</dbReference>
<dbReference type="GO" id="GO:0006046">
    <property type="term" value="P:N-acetylglucosamine catabolic process"/>
    <property type="evidence" value="ECO:0007669"/>
    <property type="project" value="TreeGrafter"/>
</dbReference>
<evidence type="ECO:0000256" key="1">
    <source>
        <dbReference type="ARBA" id="ARBA00022801"/>
    </source>
</evidence>
<dbReference type="SUPFAM" id="SSF100950">
    <property type="entry name" value="NagB/RpiA/CoA transferase-like"/>
    <property type="match status" value="1"/>
</dbReference>
<dbReference type="GO" id="GO:0005975">
    <property type="term" value="P:carbohydrate metabolic process"/>
    <property type="evidence" value="ECO:0007669"/>
    <property type="project" value="InterPro"/>
</dbReference>
<gene>
    <name evidence="3" type="ORF">SAMN04487891_10647</name>
    <name evidence="4" type="ORF">SAMN05216293_3073</name>
</gene>
<feature type="domain" description="Glucosamine/galactosamine-6-phosphate isomerase" evidence="2">
    <location>
        <begin position="12"/>
        <end position="221"/>
    </location>
</feature>
<dbReference type="InterPro" id="IPR006148">
    <property type="entry name" value="Glc/Gal-6P_isomerase"/>
</dbReference>
<dbReference type="Proteomes" id="UP000184031">
    <property type="component" value="Unassembled WGS sequence"/>
</dbReference>
<dbReference type="EMBL" id="FOKU01000006">
    <property type="protein sequence ID" value="SFC11672.1"/>
    <property type="molecule type" value="Genomic_DNA"/>
</dbReference>
<keyword evidence="1" id="KW-0378">Hydrolase</keyword>
<dbReference type="GO" id="GO:0005829">
    <property type="term" value="C:cytosol"/>
    <property type="evidence" value="ECO:0007669"/>
    <property type="project" value="TreeGrafter"/>
</dbReference>
<dbReference type="NCBIfam" id="NF007291">
    <property type="entry name" value="PRK09762.1"/>
    <property type="match status" value="1"/>
</dbReference>
<evidence type="ECO:0000313" key="3">
    <source>
        <dbReference type="EMBL" id="SFC11672.1"/>
    </source>
</evidence>
<dbReference type="STRING" id="1055723.SAMN05216293_3073"/>
<dbReference type="OrthoDB" id="9791139at2"/>
<dbReference type="GO" id="GO:0042802">
    <property type="term" value="F:identical protein binding"/>
    <property type="evidence" value="ECO:0007669"/>
    <property type="project" value="TreeGrafter"/>
</dbReference>
<name>A0A1M6Z5B9_9FLAO</name>
<dbReference type="AlphaFoldDB" id="A0A1M6Z5B9"/>
<protein>
    <submittedName>
        <fullName evidence="4">Galactosamine-6-phosphate isomerase</fullName>
    </submittedName>
</protein>
<dbReference type="GO" id="GO:0016853">
    <property type="term" value="F:isomerase activity"/>
    <property type="evidence" value="ECO:0007669"/>
    <property type="project" value="UniProtKB-KW"/>
</dbReference>
<evidence type="ECO:0000259" key="2">
    <source>
        <dbReference type="Pfam" id="PF01182"/>
    </source>
</evidence>
<dbReference type="GO" id="GO:0006043">
    <property type="term" value="P:glucosamine catabolic process"/>
    <property type="evidence" value="ECO:0007669"/>
    <property type="project" value="TreeGrafter"/>
</dbReference>